<dbReference type="EMBL" id="JAIVGD010000003">
    <property type="protein sequence ID" value="KAH0775503.1"/>
    <property type="molecule type" value="Genomic_DNA"/>
</dbReference>
<gene>
    <name evidence="1" type="ORF">KY290_006914</name>
</gene>
<organism evidence="1 2">
    <name type="scientific">Solanum tuberosum</name>
    <name type="common">Potato</name>
    <dbReference type="NCBI Taxonomy" id="4113"/>
    <lineage>
        <taxon>Eukaryota</taxon>
        <taxon>Viridiplantae</taxon>
        <taxon>Streptophyta</taxon>
        <taxon>Embryophyta</taxon>
        <taxon>Tracheophyta</taxon>
        <taxon>Spermatophyta</taxon>
        <taxon>Magnoliopsida</taxon>
        <taxon>eudicotyledons</taxon>
        <taxon>Gunneridae</taxon>
        <taxon>Pentapetalae</taxon>
        <taxon>asterids</taxon>
        <taxon>lamiids</taxon>
        <taxon>Solanales</taxon>
        <taxon>Solanaceae</taxon>
        <taxon>Solanoideae</taxon>
        <taxon>Solaneae</taxon>
        <taxon>Solanum</taxon>
    </lineage>
</organism>
<name>A0ABQ7W455_SOLTU</name>
<accession>A0ABQ7W455</accession>
<protein>
    <submittedName>
        <fullName evidence="1">Uncharacterized protein</fullName>
    </submittedName>
</protein>
<dbReference type="Proteomes" id="UP000826656">
    <property type="component" value="Unassembled WGS sequence"/>
</dbReference>
<evidence type="ECO:0000313" key="1">
    <source>
        <dbReference type="EMBL" id="KAH0775503.1"/>
    </source>
</evidence>
<comment type="caution">
    <text evidence="1">The sequence shown here is derived from an EMBL/GenBank/DDBJ whole genome shotgun (WGS) entry which is preliminary data.</text>
</comment>
<sequence length="89" mass="9851">MLNQVTECCPVYNTFAVLCFKSLYAVSVRSSRGCCCRQGMAKSAPPPHPMTKFCCQPAPLARFKLLTYCLRNPSFLQPNLQSISASTIL</sequence>
<evidence type="ECO:0000313" key="2">
    <source>
        <dbReference type="Proteomes" id="UP000826656"/>
    </source>
</evidence>
<proteinExistence type="predicted"/>
<keyword evidence="2" id="KW-1185">Reference proteome</keyword>
<reference evidence="1 2" key="1">
    <citation type="journal article" date="2021" name="bioRxiv">
        <title>Chromosome-scale and haplotype-resolved genome assembly of a tetraploid potato cultivar.</title>
        <authorList>
            <person name="Sun H."/>
            <person name="Jiao W.-B."/>
            <person name="Krause K."/>
            <person name="Campoy J.A."/>
            <person name="Goel M."/>
            <person name="Folz-Donahue K."/>
            <person name="Kukat C."/>
            <person name="Huettel B."/>
            <person name="Schneeberger K."/>
        </authorList>
    </citation>
    <scope>NUCLEOTIDE SEQUENCE [LARGE SCALE GENOMIC DNA]</scope>
    <source>
        <strain evidence="1">SolTubOtavaFocal</strain>
        <tissue evidence="1">Leaves</tissue>
    </source>
</reference>